<dbReference type="AlphaFoldDB" id="A0A9Q9AR17"/>
<dbReference type="EMBL" id="CP099420">
    <property type="protein sequence ID" value="USW50623.1"/>
    <property type="molecule type" value="Genomic_DNA"/>
</dbReference>
<feature type="region of interest" description="Disordered" evidence="7">
    <location>
        <begin position="1"/>
        <end position="24"/>
    </location>
</feature>
<dbReference type="SUPFAM" id="SSF51735">
    <property type="entry name" value="NAD(P)-binding Rossmann-fold domains"/>
    <property type="match status" value="1"/>
</dbReference>
<dbReference type="Gene3D" id="3.90.180.10">
    <property type="entry name" value="Medium-chain alcohol dehydrogenases, catalytic domain"/>
    <property type="match status" value="1"/>
</dbReference>
<sequence length="381" mass="40547">MTATRAIVASEPKAEHHGGDNWSMEDVKVPTELKNGEILVEMVATGICHTDLALTSPNQGQTFPIVPGHEGSGYVRAVGPNVTKPVKPGDPVLLSFDSCTECGSCEAKRPAYCDTFAPLNLYGESNVFRNGKDESKGVGGKFFGHSSFAKMSIVKETTVLPVKDLIRSEDDLKLFAPLGCGIQTGAGAILNLVKPGPDDIVMVTGLGGVGLSAIMGAHIAGCKRIVAVDKVQSRIDMAKEVFGATHGLNTTGLTDLTSAMREVSGGRGPSVVIETTGFPLVLEGAFHAIDTKGSFVQVGGPVDPGYRMSTDLVNLLFRGIKLFGCVEGDSFPSDFIPELIKHYRAGKLPVDKMVKYYPAEEFKTALHDMHSGKTIKPILVW</sequence>
<dbReference type="PANTHER" id="PTHR43350">
    <property type="entry name" value="NAD-DEPENDENT ALCOHOL DEHYDROGENASE"/>
    <property type="match status" value="1"/>
</dbReference>
<evidence type="ECO:0000259" key="8">
    <source>
        <dbReference type="SMART" id="SM00829"/>
    </source>
</evidence>
<feature type="compositionally biased region" description="Basic and acidic residues" evidence="7">
    <location>
        <begin position="12"/>
        <end position="24"/>
    </location>
</feature>
<dbReference type="InterPro" id="IPR002328">
    <property type="entry name" value="ADH_Zn_CS"/>
</dbReference>
<evidence type="ECO:0000313" key="10">
    <source>
        <dbReference type="Proteomes" id="UP001056384"/>
    </source>
</evidence>
<evidence type="ECO:0000256" key="2">
    <source>
        <dbReference type="ARBA" id="ARBA00008072"/>
    </source>
</evidence>
<protein>
    <submittedName>
        <fullName evidence="9">Alcohol dehydrogenase, zinc-type, GroES-like superfamily, NAD(P)-binding domain superfamily</fullName>
    </submittedName>
</protein>
<accession>A0A9Q9AR17</accession>
<dbReference type="PROSITE" id="PS00059">
    <property type="entry name" value="ADH_ZINC"/>
    <property type="match status" value="1"/>
</dbReference>
<evidence type="ECO:0000313" key="9">
    <source>
        <dbReference type="EMBL" id="USW50623.1"/>
    </source>
</evidence>
<keyword evidence="3 6" id="KW-0479">Metal-binding</keyword>
<organism evidence="9 10">
    <name type="scientific">Septoria linicola</name>
    <dbReference type="NCBI Taxonomy" id="215465"/>
    <lineage>
        <taxon>Eukaryota</taxon>
        <taxon>Fungi</taxon>
        <taxon>Dikarya</taxon>
        <taxon>Ascomycota</taxon>
        <taxon>Pezizomycotina</taxon>
        <taxon>Dothideomycetes</taxon>
        <taxon>Dothideomycetidae</taxon>
        <taxon>Mycosphaerellales</taxon>
        <taxon>Mycosphaerellaceae</taxon>
        <taxon>Septoria</taxon>
    </lineage>
</organism>
<dbReference type="OrthoDB" id="1560166at2759"/>
<dbReference type="GO" id="GO:0008270">
    <property type="term" value="F:zinc ion binding"/>
    <property type="evidence" value="ECO:0007669"/>
    <property type="project" value="InterPro"/>
</dbReference>
<reference evidence="9" key="1">
    <citation type="submission" date="2022-06" db="EMBL/GenBank/DDBJ databases">
        <title>Complete genome sequences of two strains of the flax pathogen Septoria linicola.</title>
        <authorList>
            <person name="Lapalu N."/>
            <person name="Simon A."/>
            <person name="Demenou B."/>
            <person name="Paumier D."/>
            <person name="Guillot M.-P."/>
            <person name="Gout L."/>
            <person name="Valade R."/>
        </authorList>
    </citation>
    <scope>NUCLEOTIDE SEQUENCE</scope>
    <source>
        <strain evidence="9">SE15195</strain>
    </source>
</reference>
<evidence type="ECO:0000256" key="6">
    <source>
        <dbReference type="RuleBase" id="RU361277"/>
    </source>
</evidence>
<comment type="cofactor">
    <cofactor evidence="1 6">
        <name>Zn(2+)</name>
        <dbReference type="ChEBI" id="CHEBI:29105"/>
    </cofactor>
</comment>
<comment type="similarity">
    <text evidence="2 6">Belongs to the zinc-containing alcohol dehydrogenase family.</text>
</comment>
<dbReference type="InterPro" id="IPR013154">
    <property type="entry name" value="ADH-like_N"/>
</dbReference>
<evidence type="ECO:0000256" key="1">
    <source>
        <dbReference type="ARBA" id="ARBA00001947"/>
    </source>
</evidence>
<proteinExistence type="inferred from homology"/>
<dbReference type="Pfam" id="PF08240">
    <property type="entry name" value="ADH_N"/>
    <property type="match status" value="1"/>
</dbReference>
<evidence type="ECO:0000256" key="3">
    <source>
        <dbReference type="ARBA" id="ARBA00022723"/>
    </source>
</evidence>
<evidence type="ECO:0000256" key="7">
    <source>
        <dbReference type="SAM" id="MobiDB-lite"/>
    </source>
</evidence>
<gene>
    <name evidence="9" type="ORF">Slin15195_G039420</name>
</gene>
<evidence type="ECO:0000256" key="4">
    <source>
        <dbReference type="ARBA" id="ARBA00022833"/>
    </source>
</evidence>
<dbReference type="PANTHER" id="PTHR43350:SF2">
    <property type="entry name" value="GROES-LIKE ZINC-BINDING ALCOHOL DEHYDROGENASE FAMILY PROTEIN"/>
    <property type="match status" value="1"/>
</dbReference>
<dbReference type="SUPFAM" id="SSF50129">
    <property type="entry name" value="GroES-like"/>
    <property type="match status" value="1"/>
</dbReference>
<dbReference type="GO" id="GO:0016491">
    <property type="term" value="F:oxidoreductase activity"/>
    <property type="evidence" value="ECO:0007669"/>
    <property type="project" value="UniProtKB-KW"/>
</dbReference>
<dbReference type="CDD" id="cd08278">
    <property type="entry name" value="benzyl_alcohol_DH"/>
    <property type="match status" value="1"/>
</dbReference>
<dbReference type="Gene3D" id="3.40.50.720">
    <property type="entry name" value="NAD(P)-binding Rossmann-like Domain"/>
    <property type="match status" value="1"/>
</dbReference>
<feature type="domain" description="Enoyl reductase (ER)" evidence="8">
    <location>
        <begin position="18"/>
        <end position="379"/>
    </location>
</feature>
<dbReference type="InterPro" id="IPR011032">
    <property type="entry name" value="GroES-like_sf"/>
</dbReference>
<name>A0A9Q9AR17_9PEZI</name>
<keyword evidence="10" id="KW-1185">Reference proteome</keyword>
<evidence type="ECO:0000256" key="5">
    <source>
        <dbReference type="ARBA" id="ARBA00023002"/>
    </source>
</evidence>
<dbReference type="InterPro" id="IPR020843">
    <property type="entry name" value="ER"/>
</dbReference>
<dbReference type="Proteomes" id="UP001056384">
    <property type="component" value="Chromosome 3"/>
</dbReference>
<keyword evidence="4 6" id="KW-0862">Zinc</keyword>
<dbReference type="Pfam" id="PF00107">
    <property type="entry name" value="ADH_zinc_N"/>
    <property type="match status" value="1"/>
</dbReference>
<dbReference type="SMART" id="SM00829">
    <property type="entry name" value="PKS_ER"/>
    <property type="match status" value="1"/>
</dbReference>
<dbReference type="InterPro" id="IPR013149">
    <property type="entry name" value="ADH-like_C"/>
</dbReference>
<keyword evidence="5" id="KW-0560">Oxidoreductase</keyword>
<dbReference type="InterPro" id="IPR036291">
    <property type="entry name" value="NAD(P)-bd_dom_sf"/>
</dbReference>